<dbReference type="AlphaFoldDB" id="A0A3A4K9E6"/>
<comment type="caution">
    <text evidence="1">The sequence shown here is derived from an EMBL/GenBank/DDBJ whole genome shotgun (WGS) entry which is preliminary data.</text>
</comment>
<reference evidence="1 2" key="1">
    <citation type="submission" date="2018-09" db="EMBL/GenBank/DDBJ databases">
        <title>YIM PH21274 draft genome.</title>
        <authorList>
            <person name="Miao C."/>
        </authorList>
    </citation>
    <scope>NUCLEOTIDE SEQUENCE [LARGE SCALE GENOMIC DNA]</scope>
    <source>
        <strain evidence="1 2">YIM PH 21724</strain>
    </source>
</reference>
<evidence type="ECO:0000313" key="1">
    <source>
        <dbReference type="EMBL" id="RJO69994.1"/>
    </source>
</evidence>
<keyword evidence="2" id="KW-1185">Reference proteome</keyword>
<accession>A0A3A4K9E6</accession>
<name>A0A3A4K9E6_9NOCA</name>
<dbReference type="EMBL" id="QZFU01000041">
    <property type="protein sequence ID" value="RJO69994.1"/>
    <property type="molecule type" value="Genomic_DNA"/>
</dbReference>
<evidence type="ECO:0000313" key="2">
    <source>
        <dbReference type="Proteomes" id="UP000266677"/>
    </source>
</evidence>
<dbReference type="OrthoDB" id="4559413at2"/>
<protein>
    <submittedName>
        <fullName evidence="1">Uncharacterized protein</fullName>
    </submittedName>
</protein>
<gene>
    <name evidence="1" type="ORF">D5S18_29435</name>
</gene>
<proteinExistence type="predicted"/>
<dbReference type="Proteomes" id="UP000266677">
    <property type="component" value="Unassembled WGS sequence"/>
</dbReference>
<sequence length="107" mass="11570">MTRPSALGYLRRDIAGIHQTAIEPRMRSAAGNFGYSLIKTLALSDPDTAENVLIALVSTLGVPAVLVPSVEHFEGGRPPEPLLSLVDVLVMEPKTKFDRIKFKQAAS</sequence>
<organism evidence="1 2">
    <name type="scientific">Nocardia panacis</name>
    <dbReference type="NCBI Taxonomy" id="2340916"/>
    <lineage>
        <taxon>Bacteria</taxon>
        <taxon>Bacillati</taxon>
        <taxon>Actinomycetota</taxon>
        <taxon>Actinomycetes</taxon>
        <taxon>Mycobacteriales</taxon>
        <taxon>Nocardiaceae</taxon>
        <taxon>Nocardia</taxon>
    </lineage>
</organism>
<dbReference type="RefSeq" id="WP_120044361.1">
    <property type="nucleotide sequence ID" value="NZ_QZFU01000041.1"/>
</dbReference>